<feature type="region of interest" description="Disordered" evidence="1">
    <location>
        <begin position="690"/>
        <end position="720"/>
    </location>
</feature>
<evidence type="ECO:0000256" key="1">
    <source>
        <dbReference type="SAM" id="MobiDB-lite"/>
    </source>
</evidence>
<feature type="region of interest" description="Disordered" evidence="1">
    <location>
        <begin position="1022"/>
        <end position="1123"/>
    </location>
</feature>
<feature type="region of interest" description="Disordered" evidence="1">
    <location>
        <begin position="262"/>
        <end position="420"/>
    </location>
</feature>
<dbReference type="Proteomes" id="UP000053562">
    <property type="component" value="Unassembled WGS sequence"/>
</dbReference>
<feature type="compositionally biased region" description="Basic and acidic residues" evidence="1">
    <location>
        <begin position="283"/>
        <end position="293"/>
    </location>
</feature>
<evidence type="ECO:0000313" key="2">
    <source>
        <dbReference type="EMBL" id="KMZ80875.1"/>
    </source>
</evidence>
<proteinExistence type="predicted"/>
<protein>
    <submittedName>
        <fullName evidence="2">Uncharacterized protein</fullName>
    </submittedName>
</protein>
<dbReference type="EMBL" id="KQ234266">
    <property type="protein sequence ID" value="KMZ80875.1"/>
    <property type="molecule type" value="Genomic_DNA"/>
</dbReference>
<accession>A0A0J9SD58</accession>
<reference evidence="2 3" key="1">
    <citation type="submission" date="2011-08" db="EMBL/GenBank/DDBJ databases">
        <title>The Genome Sequence of Plasmodium vivax India VII.</title>
        <authorList>
            <consortium name="The Broad Institute Genome Sequencing Platform"/>
            <consortium name="The Broad Institute Genome Sequencing Center for Infectious Disease"/>
            <person name="Neafsey D."/>
            <person name="Carlton J."/>
            <person name="Barnwell J."/>
            <person name="Collins W."/>
            <person name="Escalante A."/>
            <person name="Mullikin J."/>
            <person name="Saul A."/>
            <person name="Guigo R."/>
            <person name="Camara F."/>
            <person name="Young S.K."/>
            <person name="Zeng Q."/>
            <person name="Gargeya S."/>
            <person name="Fitzgerald M."/>
            <person name="Haas B."/>
            <person name="Abouelleil A."/>
            <person name="Alvarado L."/>
            <person name="Arachchi H.M."/>
            <person name="Berlin A."/>
            <person name="Brown A."/>
            <person name="Chapman S.B."/>
            <person name="Chen Z."/>
            <person name="Dunbar C."/>
            <person name="Freedman E."/>
            <person name="Gearin G."/>
            <person name="Gellesch M."/>
            <person name="Goldberg J."/>
            <person name="Griggs A."/>
            <person name="Gujja S."/>
            <person name="Heiman D."/>
            <person name="Howarth C."/>
            <person name="Larson L."/>
            <person name="Lui A."/>
            <person name="MacDonald P.J.P."/>
            <person name="Montmayeur A."/>
            <person name="Murphy C."/>
            <person name="Neiman D."/>
            <person name="Pearson M."/>
            <person name="Priest M."/>
            <person name="Roberts A."/>
            <person name="Saif S."/>
            <person name="Shea T."/>
            <person name="Shenoy N."/>
            <person name="Sisk P."/>
            <person name="Stolte C."/>
            <person name="Sykes S."/>
            <person name="Wortman J."/>
            <person name="Nusbaum C."/>
            <person name="Birren B."/>
        </authorList>
    </citation>
    <scope>NUCLEOTIDE SEQUENCE [LARGE SCALE GENOMIC DNA]</scope>
    <source>
        <strain evidence="2 3">India VII</strain>
    </source>
</reference>
<feature type="compositionally biased region" description="Polar residues" evidence="1">
    <location>
        <begin position="354"/>
        <end position="363"/>
    </location>
</feature>
<feature type="compositionally biased region" description="Polar residues" evidence="1">
    <location>
        <begin position="1042"/>
        <end position="1051"/>
    </location>
</feature>
<feature type="compositionally biased region" description="Low complexity" evidence="1">
    <location>
        <begin position="1023"/>
        <end position="1037"/>
    </location>
</feature>
<gene>
    <name evidence="2" type="ORF">PVIIG_02093</name>
</gene>
<dbReference type="OrthoDB" id="385656at2759"/>
<feature type="region of interest" description="Disordered" evidence="1">
    <location>
        <begin position="52"/>
        <end position="78"/>
    </location>
</feature>
<feature type="compositionally biased region" description="Acidic residues" evidence="1">
    <location>
        <begin position="65"/>
        <end position="76"/>
    </location>
</feature>
<feature type="compositionally biased region" description="Low complexity" evidence="1">
    <location>
        <begin position="690"/>
        <end position="715"/>
    </location>
</feature>
<feature type="compositionally biased region" description="Basic and acidic residues" evidence="1">
    <location>
        <begin position="401"/>
        <end position="410"/>
    </location>
</feature>
<name>A0A0J9SD58_PLAVI</name>
<organism evidence="2 3">
    <name type="scientific">Plasmodium vivax India VII</name>
    <dbReference type="NCBI Taxonomy" id="1077284"/>
    <lineage>
        <taxon>Eukaryota</taxon>
        <taxon>Sar</taxon>
        <taxon>Alveolata</taxon>
        <taxon>Apicomplexa</taxon>
        <taxon>Aconoidasida</taxon>
        <taxon>Haemosporida</taxon>
        <taxon>Plasmodiidae</taxon>
        <taxon>Plasmodium</taxon>
        <taxon>Plasmodium (Plasmodium)</taxon>
    </lineage>
</organism>
<feature type="compositionally biased region" description="Low complexity" evidence="1">
    <location>
        <begin position="1296"/>
        <end position="1313"/>
    </location>
</feature>
<evidence type="ECO:0000313" key="3">
    <source>
        <dbReference type="Proteomes" id="UP000053562"/>
    </source>
</evidence>
<feature type="compositionally biased region" description="Low complexity" evidence="1">
    <location>
        <begin position="1069"/>
        <end position="1097"/>
    </location>
</feature>
<feature type="compositionally biased region" description="Basic and acidic residues" evidence="1">
    <location>
        <begin position="781"/>
        <end position="803"/>
    </location>
</feature>
<feature type="region of interest" description="Disordered" evidence="1">
    <location>
        <begin position="1289"/>
        <end position="1314"/>
    </location>
</feature>
<feature type="region of interest" description="Disordered" evidence="1">
    <location>
        <begin position="762"/>
        <end position="822"/>
    </location>
</feature>
<feature type="compositionally biased region" description="Basic and acidic residues" evidence="1">
    <location>
        <begin position="302"/>
        <end position="325"/>
    </location>
</feature>
<feature type="compositionally biased region" description="Polar residues" evidence="1">
    <location>
        <begin position="272"/>
        <end position="282"/>
    </location>
</feature>
<sequence length="1336" mass="150104">MGGRMEELLNLYPSESKGLSEDNYGLLNGFVMAPRGGKDKWGGADNVMEDAGEEETNFDHAKEVDSDDDGYGEDGLYDNGNDKNKLPFDKKKHEKLIKKICYRNDLKYYNYYINNFEKIKNIKGIKDRGENRICVLILCLNYIYCNLNNEIMTIHELKRQIKKNTTKTRVYCKNLAKILFIICGKLQIKNFTKNDILPYMEKCITTIIKRLKILDDNLGREEDFLHVSRKTNIFDDIFDFINNGSGDDFALKEEGALFGEATSQGEEGGAELSQSDNLFSRGTSRDSHGEEGAHQVGLAASEAEKENAAEKTNEAEKANAAETTHRPGTIHGMEPPEGGANDMPDIAPGREYPTCSSSPTQHTFGGENPRAWMKGMDNTRSENCSSSETEEKKRKCKTQKRKNEKDDGNERKRKNTTTSKEVTKDIDKNVLIEFLEKNVTLLSLYSCVVYSIFILWNRTENMDTNLYNKESRKCGGNLHYFLCASIIITFDVFNVKIKDQFVCSCLGVVQQTITTEKKKMLSFFLTTFSEFLGLELPSVQAVPLFMRILFSNYILLQMYLLYIVQNYQLIKKEGFLLSMEQLQVFLAKLFRIIRQKFLNVADISVDYDLFLRSDWVCKNVVQVVSQNEDLSTVKKLLKDLTKNYPTEQEGKSRGEYNFEEAYQIDLNHIDLCIPRMLAHCLGICKGEAPPSGNASGNPSGNASGNPSGSPTGGLPPWAPRGEEKTLLERRHKKGKKLKSAIEVKSPFHDSTAYGGDAFDHQRDVLDEDGTGRSASLSGSNNEEKGGPHTCDEAACRSTEHDESTPNSSPKKRSTCADRKGLDSGVKKPVEDYLEETKLGKTHTDDFAKGDTLKTPGESSPLDFFSSHINILKKINLQNIHEMNMEIVPFFNVKIVVQFLFYNVLKSIIYNCYSLSFFSLHNLHRSVSTRKSAKEDSLVCEELQKGDPHDMPIFLKNKIASKIKEMKGKKYTFEKYIICEQPHYIEKFQNCKLLGEDARRFLSDQQVKLQSVKDLFPSCAIEEGSNGSNGANPANRANDSLCLDTSSDGTSNAAAAQAEGEQPPLCRIDSMSGSSSSGSSGSSGTSGTSGSTESSAGTALSDQQGTKGSKNKLKRSNSSRSDSNNGKKIKIALCHYDVGVENCNDCQNSLKEEPFSLFDYIYNNKMMKEYKNVEQLFSRKNFTLLFNMFNNMNYPFHGNKKKLVKMNDCLYHTYHLIGIKKIAGTGYSFTYKNELNDNYYKVLKTKICNILSVQDIYFLFNRFFYFLFVYIKSHCCFGGKTGGDFGTAGGVEPRPAQSSQPSQPPQTSHTSHTSKVCPCNKANCCYKIKTIVLFGNV</sequence>